<keyword evidence="1" id="KW-0812">Transmembrane</keyword>
<evidence type="ECO:0008006" key="4">
    <source>
        <dbReference type="Google" id="ProtNLM"/>
    </source>
</evidence>
<keyword evidence="3" id="KW-1185">Reference proteome</keyword>
<keyword evidence="1" id="KW-1133">Transmembrane helix</keyword>
<organism evidence="2 3">
    <name type="scientific">Xylanibacillus composti</name>
    <dbReference type="NCBI Taxonomy" id="1572762"/>
    <lineage>
        <taxon>Bacteria</taxon>
        <taxon>Bacillati</taxon>
        <taxon>Bacillota</taxon>
        <taxon>Bacilli</taxon>
        <taxon>Bacillales</taxon>
        <taxon>Paenibacillaceae</taxon>
        <taxon>Xylanibacillus</taxon>
    </lineage>
</organism>
<name>A0A8J4H5F8_9BACL</name>
<accession>A0A8J4H5F8</accession>
<keyword evidence="1" id="KW-0472">Membrane</keyword>
<gene>
    <name evidence="2" type="ORF">XYCOK13_28390</name>
</gene>
<evidence type="ECO:0000256" key="1">
    <source>
        <dbReference type="SAM" id="Phobius"/>
    </source>
</evidence>
<dbReference type="AlphaFoldDB" id="A0A8J4H5F8"/>
<dbReference type="Proteomes" id="UP000677918">
    <property type="component" value="Unassembled WGS sequence"/>
</dbReference>
<evidence type="ECO:0000313" key="2">
    <source>
        <dbReference type="EMBL" id="GIQ70015.1"/>
    </source>
</evidence>
<comment type="caution">
    <text evidence="2">The sequence shown here is derived from an EMBL/GenBank/DDBJ whole genome shotgun (WGS) entry which is preliminary data.</text>
</comment>
<feature type="transmembrane region" description="Helical" evidence="1">
    <location>
        <begin position="38"/>
        <end position="63"/>
    </location>
</feature>
<evidence type="ECO:0000313" key="3">
    <source>
        <dbReference type="Proteomes" id="UP000677918"/>
    </source>
</evidence>
<feature type="transmembrane region" description="Helical" evidence="1">
    <location>
        <begin position="12"/>
        <end position="31"/>
    </location>
</feature>
<protein>
    <recommendedName>
        <fullName evidence="4">DUF2759 family protein</fullName>
    </recommendedName>
</protein>
<sequence length="67" mass="7435">MFLAETTNFFGFDIFVILFSIIIAIGFIRLITAKKKNLFAIGFAFVALATFLLLDGLVVANWMGKLS</sequence>
<proteinExistence type="predicted"/>
<reference evidence="2" key="1">
    <citation type="submission" date="2021-04" db="EMBL/GenBank/DDBJ databases">
        <title>Draft genome sequence of Xylanibacillus composti strain K13.</title>
        <authorList>
            <person name="Uke A."/>
            <person name="Chhe C."/>
            <person name="Baramee S."/>
            <person name="Kosugi A."/>
        </authorList>
    </citation>
    <scope>NUCLEOTIDE SEQUENCE</scope>
    <source>
        <strain evidence="2">K13</strain>
    </source>
</reference>
<dbReference type="EMBL" id="BOVK01000038">
    <property type="protein sequence ID" value="GIQ70015.1"/>
    <property type="molecule type" value="Genomic_DNA"/>
</dbReference>
<dbReference type="RefSeq" id="WP_213412801.1">
    <property type="nucleotide sequence ID" value="NZ_BOVK01000038.1"/>
</dbReference>